<protein>
    <submittedName>
        <fullName evidence="1">Uncharacterized protein</fullName>
    </submittedName>
</protein>
<evidence type="ECO:0000313" key="2">
    <source>
        <dbReference type="Proteomes" id="UP001202289"/>
    </source>
</evidence>
<organism evidence="1 2">
    <name type="scientific">Bacillus cytotoxicus</name>
    <dbReference type="NCBI Taxonomy" id="580165"/>
    <lineage>
        <taxon>Bacteria</taxon>
        <taxon>Bacillati</taxon>
        <taxon>Bacillota</taxon>
        <taxon>Bacilli</taxon>
        <taxon>Bacillales</taxon>
        <taxon>Bacillaceae</taxon>
        <taxon>Bacillus</taxon>
        <taxon>Bacillus cereus group</taxon>
    </lineage>
</organism>
<reference evidence="1" key="1">
    <citation type="submission" date="2022-05" db="EMBL/GenBank/DDBJ databases">
        <title>Comparative Genomics of Spacecraft Associated Microbes.</title>
        <authorList>
            <person name="Tran M.T."/>
            <person name="Wright A."/>
            <person name="Seuylemezian A."/>
            <person name="Eisen J."/>
            <person name="Coil D."/>
        </authorList>
    </citation>
    <scope>NUCLEOTIDE SEQUENCE</scope>
    <source>
        <strain evidence="1">FAIRING 10M-2.2</strain>
    </source>
</reference>
<proteinExistence type="predicted"/>
<evidence type="ECO:0000313" key="1">
    <source>
        <dbReference type="EMBL" id="MCM3738622.1"/>
    </source>
</evidence>
<keyword evidence="2" id="KW-1185">Reference proteome</keyword>
<dbReference type="EMBL" id="JAMBOP010000119">
    <property type="protein sequence ID" value="MCM3738622.1"/>
    <property type="molecule type" value="Genomic_DNA"/>
</dbReference>
<gene>
    <name evidence="1" type="ORF">M3215_23450</name>
</gene>
<name>A0ACC6ACI6_9BACI</name>
<feature type="non-terminal residue" evidence="1">
    <location>
        <position position="1"/>
    </location>
</feature>
<comment type="caution">
    <text evidence="1">The sequence shown here is derived from an EMBL/GenBank/DDBJ whole genome shotgun (WGS) entry which is preliminary data.</text>
</comment>
<accession>A0ACC6ACI6</accession>
<dbReference type="Proteomes" id="UP001202289">
    <property type="component" value="Unassembled WGS sequence"/>
</dbReference>
<sequence length="66" mass="7680">LKDSDKLYDDFKIADLSTSEWFEIASRGNQVATIKYNNTKQDFKKLVNRSRGGFSRFIPFIDEAQD</sequence>